<evidence type="ECO:0000313" key="4">
    <source>
        <dbReference type="Proteomes" id="UP000054988"/>
    </source>
</evidence>
<keyword evidence="2" id="KW-1133">Transmembrane helix</keyword>
<keyword evidence="1" id="KW-0175">Coiled coil</keyword>
<comment type="caution">
    <text evidence="3">The sequence shown here is derived from an EMBL/GenBank/DDBJ whole genome shotgun (WGS) entry which is preliminary data.</text>
</comment>
<proteinExistence type="predicted"/>
<name>A0A0W0FXM9_MONRR</name>
<reference evidence="3 4" key="1">
    <citation type="submission" date="2015-12" db="EMBL/GenBank/DDBJ databases">
        <title>Draft genome sequence of Moniliophthora roreri, the causal agent of frosty pod rot of cacao.</title>
        <authorList>
            <person name="Aime M.C."/>
            <person name="Diaz-Valderrama J.R."/>
            <person name="Kijpornyongpan T."/>
            <person name="Phillips-Mora W."/>
        </authorList>
    </citation>
    <scope>NUCLEOTIDE SEQUENCE [LARGE SCALE GENOMIC DNA]</scope>
    <source>
        <strain evidence="3 4">MCA 2952</strain>
    </source>
</reference>
<feature type="transmembrane region" description="Helical" evidence="2">
    <location>
        <begin position="136"/>
        <end position="155"/>
    </location>
</feature>
<accession>A0A0W0FXM9</accession>
<dbReference type="EMBL" id="LATX01001514">
    <property type="protein sequence ID" value="KTB41106.1"/>
    <property type="molecule type" value="Genomic_DNA"/>
</dbReference>
<evidence type="ECO:0000313" key="3">
    <source>
        <dbReference type="EMBL" id="KTB41106.1"/>
    </source>
</evidence>
<dbReference type="Proteomes" id="UP000054988">
    <property type="component" value="Unassembled WGS sequence"/>
</dbReference>
<organism evidence="3 4">
    <name type="scientific">Moniliophthora roreri</name>
    <name type="common">Frosty pod rot fungus</name>
    <name type="synonym">Monilia roreri</name>
    <dbReference type="NCBI Taxonomy" id="221103"/>
    <lineage>
        <taxon>Eukaryota</taxon>
        <taxon>Fungi</taxon>
        <taxon>Dikarya</taxon>
        <taxon>Basidiomycota</taxon>
        <taxon>Agaricomycotina</taxon>
        <taxon>Agaricomycetes</taxon>
        <taxon>Agaricomycetidae</taxon>
        <taxon>Agaricales</taxon>
        <taxon>Marasmiineae</taxon>
        <taxon>Marasmiaceae</taxon>
        <taxon>Moniliophthora</taxon>
    </lineage>
</organism>
<keyword evidence="2" id="KW-0472">Membrane</keyword>
<protein>
    <submittedName>
        <fullName evidence="3">Uncharacterized protein</fullName>
    </submittedName>
</protein>
<sequence>MTQLHDRLPEALRGHLGLDIDDILRRIDDHDARIQELECTLATRDARIQELETKLQEVKDDIALKENEAEDLLVLKYEAMDHVDELESEIERLEAFEKLVNENIALFMRNGILNGNDLDPVADLGWSHSRFVCARVWVTLCLALFFVPITSLYTYPMNPTVVHVLPTTSYLVMDLFGVGGVFGLSRGGIGTYHAT</sequence>
<evidence type="ECO:0000256" key="1">
    <source>
        <dbReference type="SAM" id="Coils"/>
    </source>
</evidence>
<dbReference type="Gene3D" id="1.20.5.490">
    <property type="entry name" value="Single helix bin"/>
    <property type="match status" value="1"/>
</dbReference>
<feature type="coiled-coil region" evidence="1">
    <location>
        <begin position="20"/>
        <end position="103"/>
    </location>
</feature>
<evidence type="ECO:0000256" key="2">
    <source>
        <dbReference type="SAM" id="Phobius"/>
    </source>
</evidence>
<feature type="transmembrane region" description="Helical" evidence="2">
    <location>
        <begin position="161"/>
        <end position="184"/>
    </location>
</feature>
<gene>
    <name evidence="3" type="ORF">WG66_6304</name>
</gene>
<keyword evidence="2" id="KW-0812">Transmembrane</keyword>
<dbReference type="AlphaFoldDB" id="A0A0W0FXM9"/>